<dbReference type="PANTHER" id="PTHR46954">
    <property type="entry name" value="C2H2-TYPE DOMAIN-CONTAINING PROTEIN"/>
    <property type="match status" value="1"/>
</dbReference>
<dbReference type="VEuPathDB" id="FungiDB:FUN_020977"/>
<gene>
    <name evidence="1" type="ORF">RhiirA5_429620</name>
</gene>
<dbReference type="VEuPathDB" id="FungiDB:FUN_016900"/>
<dbReference type="Proteomes" id="UP000232722">
    <property type="component" value="Unassembled WGS sequence"/>
</dbReference>
<name>A0A2N0NY28_9GLOM</name>
<dbReference type="VEuPathDB" id="FungiDB:FUN_008134"/>
<accession>A0A2N0NY28</accession>
<protein>
    <submittedName>
        <fullName evidence="1">Uncharacterized protein</fullName>
    </submittedName>
</protein>
<dbReference type="VEuPathDB" id="FungiDB:RhiirFUN_022205"/>
<organism evidence="1 2">
    <name type="scientific">Rhizophagus irregularis</name>
    <dbReference type="NCBI Taxonomy" id="588596"/>
    <lineage>
        <taxon>Eukaryota</taxon>
        <taxon>Fungi</taxon>
        <taxon>Fungi incertae sedis</taxon>
        <taxon>Mucoromycota</taxon>
        <taxon>Glomeromycotina</taxon>
        <taxon>Glomeromycetes</taxon>
        <taxon>Glomerales</taxon>
        <taxon>Glomeraceae</taxon>
        <taxon>Rhizophagus</taxon>
    </lineage>
</organism>
<dbReference type="VEuPathDB" id="FungiDB:RhiirA1_508619"/>
<comment type="caution">
    <text evidence="1">The sequence shown here is derived from an EMBL/GenBank/DDBJ whole genome shotgun (WGS) entry which is preliminary data.</text>
</comment>
<dbReference type="AlphaFoldDB" id="A0A2N0NY28"/>
<evidence type="ECO:0000313" key="1">
    <source>
        <dbReference type="EMBL" id="PKB99471.1"/>
    </source>
</evidence>
<reference evidence="1 2" key="1">
    <citation type="submission" date="2016-04" db="EMBL/GenBank/DDBJ databases">
        <title>Genome analyses suggest a sexual origin of heterokaryosis in a supposedly ancient asexual fungus.</title>
        <authorList>
            <person name="Ropars J."/>
            <person name="Sedzielewska K."/>
            <person name="Noel J."/>
            <person name="Charron P."/>
            <person name="Farinelli L."/>
            <person name="Marton T."/>
            <person name="Kruger M."/>
            <person name="Pelin A."/>
            <person name="Brachmann A."/>
            <person name="Corradi N."/>
        </authorList>
    </citation>
    <scope>NUCLEOTIDE SEQUENCE [LARGE SCALE GENOMIC DNA]</scope>
    <source>
        <strain evidence="1 2">A5</strain>
    </source>
</reference>
<evidence type="ECO:0000313" key="2">
    <source>
        <dbReference type="Proteomes" id="UP000232722"/>
    </source>
</evidence>
<dbReference type="PANTHER" id="PTHR46954:SF1">
    <property type="entry name" value="C2H2-TYPE DOMAIN-CONTAINING PROTEIN"/>
    <property type="match status" value="1"/>
</dbReference>
<dbReference type="VEuPathDB" id="FungiDB:RhiirFUN_020854"/>
<reference evidence="1 2" key="2">
    <citation type="submission" date="2017-09" db="EMBL/GenBank/DDBJ databases">
        <title>Extensive intraspecific genome diversity in a model arbuscular mycorrhizal fungus.</title>
        <authorList>
            <person name="Chen E.C."/>
            <person name="Morin E."/>
            <person name="Beaudet D."/>
            <person name="Noel J."/>
            <person name="Ndikumana S."/>
            <person name="Charron P."/>
            <person name="St-Onge C."/>
            <person name="Giorgi J."/>
            <person name="Grigoriev I.V."/>
            <person name="Roux C."/>
            <person name="Martin F.M."/>
            <person name="Corradi N."/>
        </authorList>
    </citation>
    <scope>NUCLEOTIDE SEQUENCE [LARGE SCALE GENOMIC DNA]</scope>
    <source>
        <strain evidence="1 2">A5</strain>
    </source>
</reference>
<sequence length="841" mass="97723">MSQQKLAQLSSSLELSINQPWACNDLWNQVMPEILSLVEILRKYSENLVTTTASMSKLHHSDESAHNPENSSTMYRIPACKCDNLHENYIQLNDALLEEQVYRYIDIQPYLPINIMKRYRFIKELQLTFLIGIYRYHQGNYLGTINYIWKIPDDEVFNDEETLKARMLARIHERLPHYFTRQMRKNYSYISKVSPAVLRMLYFDLTSDISVTSNTISRDVEERLRLMLRFADPAIVFDLRTNNGFNGTKFNNLLVTDERRHESVLYMPLALSVRDLHEIIVERLKIIHNNLLPSTIHIPSQEWIHLQFCPTNATTTQSIHHTSRFNVKFQVQSRLLRKNSDDVHYCAALFRYLREFCIQYHQWTCLISADDKHKIPIGEDVAVSTGVQNRRSMVAQDSILAAADHDFTKLSLTPSVIFFILIPDDISGSFYDGQVFVSYKDTVFEPSSAIRHSTEFLNALNIQYECQILPPILYFYTDGGPDYRCNYGSVQIALICLFLQGDFDLLVAVRTAPNHSWTNSAERIMSTLNLGLQAQEFNELESELKESIASIQDLLNSRTERLLLKDKKFKCHNSASKESINELFESIFVIDSTLKIEETTQAQIRRHSELVEFMNTHCRARAYSFQIKKCNNTTCLYCKPIRLPSSEFRNMSFLPDPIPSQDHYATFQDVCRTETTEKYRPTYIQSQANAEPIPKSILVVGKIRSYINCEDCEKRRCVYSDKSLTCKEQQDYQQALDSYLYSCGAPIFPDDHYLKETVFVRTQISCNLPIEILYYSSRKPGNYPICYYCGESEDLVTTPQSLKERFKQIYPLCKGCRGNGKEFYTKGEIKTNGRSFKRHKT</sequence>
<proteinExistence type="predicted"/>
<dbReference type="EMBL" id="LLXJ01002171">
    <property type="protein sequence ID" value="PKB99471.1"/>
    <property type="molecule type" value="Genomic_DNA"/>
</dbReference>